<evidence type="ECO:0000313" key="2">
    <source>
        <dbReference type="Proteomes" id="UP001169719"/>
    </source>
</evidence>
<name>A0ABT7Y765_9VIBR</name>
<protein>
    <submittedName>
        <fullName evidence="1">Uncharacterized protein</fullName>
    </submittedName>
</protein>
<evidence type="ECO:0000313" key="1">
    <source>
        <dbReference type="EMBL" id="MDN2483826.1"/>
    </source>
</evidence>
<keyword evidence="2" id="KW-1185">Reference proteome</keyword>
<organism evidence="1 2">
    <name type="scientific">Vibrio agarivorans</name>
    <dbReference type="NCBI Taxonomy" id="153622"/>
    <lineage>
        <taxon>Bacteria</taxon>
        <taxon>Pseudomonadati</taxon>
        <taxon>Pseudomonadota</taxon>
        <taxon>Gammaproteobacteria</taxon>
        <taxon>Vibrionales</taxon>
        <taxon>Vibrionaceae</taxon>
        <taxon>Vibrio</taxon>
    </lineage>
</organism>
<reference evidence="1" key="1">
    <citation type="submission" date="2024-05" db="EMBL/GenBank/DDBJ databases">
        <title>Genome Sequences of Four Agar- Degrading Marine Bacteria.</title>
        <authorList>
            <person name="Phillips E.K."/>
            <person name="Shaffer J.C."/>
            <person name="Henson M.W."/>
            <person name="Temperton B."/>
            <person name="Thrash C.J."/>
            <person name="Martin M.O."/>
        </authorList>
    </citation>
    <scope>NUCLEOTIDE SEQUENCE</scope>
    <source>
        <strain evidence="1">EKP203</strain>
    </source>
</reference>
<accession>A0ABT7Y765</accession>
<comment type="caution">
    <text evidence="1">The sequence shown here is derived from an EMBL/GenBank/DDBJ whole genome shotgun (WGS) entry which is preliminary data.</text>
</comment>
<dbReference type="RefSeq" id="WP_289963979.1">
    <property type="nucleotide sequence ID" value="NZ_JAUEOZ010000003.1"/>
</dbReference>
<gene>
    <name evidence="1" type="ORF">QWJ08_20960</name>
</gene>
<dbReference type="Proteomes" id="UP001169719">
    <property type="component" value="Unassembled WGS sequence"/>
</dbReference>
<sequence>MNSNQNQLRDAIAKCLETKNYEPLKYSGYGARQVYRYQAVVKVLLRTQVKAVDFRFHTELISLGQRKYREASKWLDLNDRTLTAKEIEYKLNKTDSLLKNLEIKKARGQYETGIFNRSHGINEFLNIAMQIVALSTLSGRTVSRLVTNLSNDDFTSRYNSNFERLGGQLAAQTEDTLNRKFLFEIRTLVKTLIEVMRSKDEKSQLAYSDFDTDDNKTIDRFVSVITQHYYHYV</sequence>
<dbReference type="EMBL" id="JAUEOZ010000003">
    <property type="protein sequence ID" value="MDN2483826.1"/>
    <property type="molecule type" value="Genomic_DNA"/>
</dbReference>
<proteinExistence type="predicted"/>